<dbReference type="Pfam" id="PF00872">
    <property type="entry name" value="Transposase_mut"/>
    <property type="match status" value="1"/>
</dbReference>
<reference evidence="7 8" key="1">
    <citation type="submission" date="2020-08" db="EMBL/GenBank/DDBJ databases">
        <title>Genomic Encyclopedia of Type Strains, Phase IV (KMG-IV): sequencing the most valuable type-strain genomes for metagenomic binning, comparative biology and taxonomic classification.</title>
        <authorList>
            <person name="Goeker M."/>
        </authorList>
    </citation>
    <scope>NUCLEOTIDE SEQUENCE [LARGE SCALE GENOMIC DNA]</scope>
    <source>
        <strain evidence="7 8">DSM 23240</strain>
    </source>
</reference>
<keyword evidence="4 6" id="KW-0238">DNA-binding</keyword>
<dbReference type="PROSITE" id="PS01007">
    <property type="entry name" value="TRANSPOSASE_MUTATOR"/>
    <property type="match status" value="1"/>
</dbReference>
<comment type="function">
    <text evidence="1 6">Required for the transposition of the insertion element.</text>
</comment>
<evidence type="ECO:0000256" key="2">
    <source>
        <dbReference type="ARBA" id="ARBA00010961"/>
    </source>
</evidence>
<evidence type="ECO:0000256" key="5">
    <source>
        <dbReference type="ARBA" id="ARBA00023172"/>
    </source>
</evidence>
<keyword evidence="8" id="KW-1185">Reference proteome</keyword>
<gene>
    <name evidence="7" type="ORF">HNR39_000647</name>
</gene>
<protein>
    <recommendedName>
        <fullName evidence="6">Mutator family transposase</fullName>
    </recommendedName>
</protein>
<evidence type="ECO:0000313" key="7">
    <source>
        <dbReference type="EMBL" id="MBB5198837.1"/>
    </source>
</evidence>
<dbReference type="GO" id="GO:0006313">
    <property type="term" value="P:DNA transposition"/>
    <property type="evidence" value="ECO:0007669"/>
    <property type="project" value="UniProtKB-UniRule"/>
</dbReference>
<keyword evidence="6" id="KW-0814">Transposable element</keyword>
<proteinExistence type="inferred from homology"/>
<evidence type="ECO:0000256" key="6">
    <source>
        <dbReference type="RuleBase" id="RU365089"/>
    </source>
</evidence>
<evidence type="ECO:0000313" key="8">
    <source>
        <dbReference type="Proteomes" id="UP000571084"/>
    </source>
</evidence>
<comment type="similarity">
    <text evidence="2 6">Belongs to the transposase mutator family.</text>
</comment>
<evidence type="ECO:0000256" key="4">
    <source>
        <dbReference type="ARBA" id="ARBA00023125"/>
    </source>
</evidence>
<name>A0A840RKS0_9BURK</name>
<dbReference type="PANTHER" id="PTHR33217">
    <property type="entry name" value="TRANSPOSASE FOR INSERTION SEQUENCE ELEMENT IS1081"/>
    <property type="match status" value="1"/>
</dbReference>
<dbReference type="InterPro" id="IPR001207">
    <property type="entry name" value="Transposase_mutator"/>
</dbReference>
<keyword evidence="5 6" id="KW-0233">DNA recombination</keyword>
<organism evidence="7 8">
    <name type="scientific">Glaciimonas immobilis</name>
    <dbReference type="NCBI Taxonomy" id="728004"/>
    <lineage>
        <taxon>Bacteria</taxon>
        <taxon>Pseudomonadati</taxon>
        <taxon>Pseudomonadota</taxon>
        <taxon>Betaproteobacteria</taxon>
        <taxon>Burkholderiales</taxon>
        <taxon>Oxalobacteraceae</taxon>
        <taxon>Glaciimonas</taxon>
    </lineage>
</organism>
<comment type="caution">
    <text evidence="7">The sequence shown here is derived from an EMBL/GenBank/DDBJ whole genome shotgun (WGS) entry which is preliminary data.</text>
</comment>
<keyword evidence="3 6" id="KW-0815">Transposition</keyword>
<dbReference type="GO" id="GO:0004803">
    <property type="term" value="F:transposase activity"/>
    <property type="evidence" value="ECO:0007669"/>
    <property type="project" value="UniProtKB-UniRule"/>
</dbReference>
<dbReference type="PANTHER" id="PTHR33217:SF5">
    <property type="entry name" value="MUTATOR FAMILY TRANSPOSASE"/>
    <property type="match status" value="1"/>
</dbReference>
<evidence type="ECO:0000256" key="1">
    <source>
        <dbReference type="ARBA" id="ARBA00002190"/>
    </source>
</evidence>
<dbReference type="AlphaFoldDB" id="A0A840RKS0"/>
<dbReference type="Proteomes" id="UP000571084">
    <property type="component" value="Unassembled WGS sequence"/>
</dbReference>
<dbReference type="GO" id="GO:0003677">
    <property type="term" value="F:DNA binding"/>
    <property type="evidence" value="ECO:0007669"/>
    <property type="project" value="UniProtKB-UniRule"/>
</dbReference>
<dbReference type="EMBL" id="JACHHQ010000001">
    <property type="protein sequence ID" value="MBB5198837.1"/>
    <property type="molecule type" value="Genomic_DNA"/>
</dbReference>
<accession>A0A840RKS0</accession>
<evidence type="ECO:0000256" key="3">
    <source>
        <dbReference type="ARBA" id="ARBA00022578"/>
    </source>
</evidence>
<sequence length="77" mass="8679">MQDIFIACVDGLKGFPEAIEMVYPRATIQLCIVHMVRNSLNFVGGKMRKEVAADLNRIYTATTVDEADIMRTELESK</sequence>